<name>A0A5J4RDA2_9ZZZZ</name>
<protein>
    <recommendedName>
        <fullName evidence="1">HTH cro/C1-type domain-containing protein</fullName>
    </recommendedName>
</protein>
<dbReference type="PROSITE" id="PS50943">
    <property type="entry name" value="HTH_CROC1"/>
    <property type="match status" value="1"/>
</dbReference>
<accession>A0A5J4RDA2</accession>
<dbReference type="EMBL" id="SNRY01001409">
    <property type="protein sequence ID" value="KAA6331140.1"/>
    <property type="molecule type" value="Genomic_DNA"/>
</dbReference>
<dbReference type="SMART" id="SM00530">
    <property type="entry name" value="HTH_XRE"/>
    <property type="match status" value="1"/>
</dbReference>
<sequence length="132" mass="15152">MKITFTEITTKEQFTEARNALEAITAKITKLGKFDLLSKEEQDAYDCISDMIYEWETIYQPLPGRTSKAITQTVQIRMNEMNLKQKDAAGLLGISESRMSDFLKGKRNITLRIAKNLRDKMNIPADFILDNI</sequence>
<dbReference type="CDD" id="cd00093">
    <property type="entry name" value="HTH_XRE"/>
    <property type="match status" value="1"/>
</dbReference>
<dbReference type="SUPFAM" id="SSF47413">
    <property type="entry name" value="lambda repressor-like DNA-binding domains"/>
    <property type="match status" value="1"/>
</dbReference>
<dbReference type="InterPro" id="IPR010982">
    <property type="entry name" value="Lambda_DNA-bd_dom_sf"/>
</dbReference>
<proteinExistence type="predicted"/>
<organism evidence="2">
    <name type="scientific">termite gut metagenome</name>
    <dbReference type="NCBI Taxonomy" id="433724"/>
    <lineage>
        <taxon>unclassified sequences</taxon>
        <taxon>metagenomes</taxon>
        <taxon>organismal metagenomes</taxon>
    </lineage>
</organism>
<dbReference type="InterPro" id="IPR001387">
    <property type="entry name" value="Cro/C1-type_HTH"/>
</dbReference>
<reference evidence="2" key="1">
    <citation type="submission" date="2019-03" db="EMBL/GenBank/DDBJ databases">
        <title>Single cell metagenomics reveals metabolic interactions within the superorganism composed of flagellate Streblomastix strix and complex community of Bacteroidetes bacteria on its surface.</title>
        <authorList>
            <person name="Treitli S.C."/>
            <person name="Kolisko M."/>
            <person name="Husnik F."/>
            <person name="Keeling P."/>
            <person name="Hampl V."/>
        </authorList>
    </citation>
    <scope>NUCLEOTIDE SEQUENCE</scope>
    <source>
        <strain evidence="2">STM</strain>
    </source>
</reference>
<dbReference type="Gene3D" id="1.10.260.40">
    <property type="entry name" value="lambda repressor-like DNA-binding domains"/>
    <property type="match status" value="1"/>
</dbReference>
<comment type="caution">
    <text evidence="2">The sequence shown here is derived from an EMBL/GenBank/DDBJ whole genome shotgun (WGS) entry which is preliminary data.</text>
</comment>
<dbReference type="GO" id="GO:0003677">
    <property type="term" value="F:DNA binding"/>
    <property type="evidence" value="ECO:0007669"/>
    <property type="project" value="InterPro"/>
</dbReference>
<dbReference type="Pfam" id="PF01381">
    <property type="entry name" value="HTH_3"/>
    <property type="match status" value="1"/>
</dbReference>
<gene>
    <name evidence="2" type="ORF">EZS27_020218</name>
</gene>
<evidence type="ECO:0000313" key="2">
    <source>
        <dbReference type="EMBL" id="KAA6331140.1"/>
    </source>
</evidence>
<dbReference type="AlphaFoldDB" id="A0A5J4RDA2"/>
<feature type="domain" description="HTH cro/C1-type" evidence="1">
    <location>
        <begin position="74"/>
        <end position="128"/>
    </location>
</feature>
<evidence type="ECO:0000259" key="1">
    <source>
        <dbReference type="PROSITE" id="PS50943"/>
    </source>
</evidence>